<accession>A0AAD9WRK7</accession>
<name>A0AAD9WRK7_9ROSI</name>
<dbReference type="Proteomes" id="UP001280121">
    <property type="component" value="Unassembled WGS sequence"/>
</dbReference>
<evidence type="ECO:0000313" key="3">
    <source>
        <dbReference type="Proteomes" id="UP001280121"/>
    </source>
</evidence>
<reference evidence="2" key="1">
    <citation type="journal article" date="2023" name="Plant J.">
        <title>Genome sequences and population genomics provide insights into the demographic history, inbreeding, and mutation load of two 'living fossil' tree species of Dipteronia.</title>
        <authorList>
            <person name="Feng Y."/>
            <person name="Comes H.P."/>
            <person name="Chen J."/>
            <person name="Zhu S."/>
            <person name="Lu R."/>
            <person name="Zhang X."/>
            <person name="Li P."/>
            <person name="Qiu J."/>
            <person name="Olsen K.M."/>
            <person name="Qiu Y."/>
        </authorList>
    </citation>
    <scope>NUCLEOTIDE SEQUENCE</scope>
    <source>
        <strain evidence="2">KIB01</strain>
    </source>
</reference>
<organism evidence="2 3">
    <name type="scientific">Dipteronia dyeriana</name>
    <dbReference type="NCBI Taxonomy" id="168575"/>
    <lineage>
        <taxon>Eukaryota</taxon>
        <taxon>Viridiplantae</taxon>
        <taxon>Streptophyta</taxon>
        <taxon>Embryophyta</taxon>
        <taxon>Tracheophyta</taxon>
        <taxon>Spermatophyta</taxon>
        <taxon>Magnoliopsida</taxon>
        <taxon>eudicotyledons</taxon>
        <taxon>Gunneridae</taxon>
        <taxon>Pentapetalae</taxon>
        <taxon>rosids</taxon>
        <taxon>malvids</taxon>
        <taxon>Sapindales</taxon>
        <taxon>Sapindaceae</taxon>
        <taxon>Hippocastanoideae</taxon>
        <taxon>Acereae</taxon>
        <taxon>Dipteronia</taxon>
    </lineage>
</organism>
<dbReference type="EMBL" id="JANJYI010000007">
    <property type="protein sequence ID" value="KAK2641099.1"/>
    <property type="molecule type" value="Genomic_DNA"/>
</dbReference>
<comment type="caution">
    <text evidence="2">The sequence shown here is derived from an EMBL/GenBank/DDBJ whole genome shotgun (WGS) entry which is preliminary data.</text>
</comment>
<keyword evidence="3" id="KW-1185">Reference proteome</keyword>
<feature type="region of interest" description="Disordered" evidence="1">
    <location>
        <begin position="200"/>
        <end position="235"/>
    </location>
</feature>
<sequence>MKSRRRTRRKIKKKKNKNKKNICDSTMQQNQPREQRKTTNRSMGYGKDYSIDRRRREMEWYRVSTVQEMGFQYKDESIYNHHTTTSFERSPDDPPSRKKMFDDTELQTQKTLKTLSTIADPYSTIIKLIQESEDRQISFCRQEFTKIKDEMKVEDTPARKSSEAKSGKIKQTYGKFYEEDRDGLSILCDQVEAIGMEKSGPQADAVGDSKMEESDAQADVTVNSDGVLPDGDAQPDAMVKVDGVLQESDDVDNQTSLDEIEMKEINDCV</sequence>
<evidence type="ECO:0000256" key="1">
    <source>
        <dbReference type="SAM" id="MobiDB-lite"/>
    </source>
</evidence>
<proteinExistence type="predicted"/>
<feature type="compositionally biased region" description="Basic residues" evidence="1">
    <location>
        <begin position="1"/>
        <end position="20"/>
    </location>
</feature>
<gene>
    <name evidence="2" type="ORF">Ddye_022862</name>
</gene>
<feature type="compositionally biased region" description="Polar residues" evidence="1">
    <location>
        <begin position="23"/>
        <end position="32"/>
    </location>
</feature>
<dbReference type="AlphaFoldDB" id="A0AAD9WRK7"/>
<protein>
    <submittedName>
        <fullName evidence="2">Uncharacterized protein</fullName>
    </submittedName>
</protein>
<feature type="region of interest" description="Disordered" evidence="1">
    <location>
        <begin position="1"/>
        <end position="49"/>
    </location>
</feature>
<evidence type="ECO:0000313" key="2">
    <source>
        <dbReference type="EMBL" id="KAK2641099.1"/>
    </source>
</evidence>